<protein>
    <submittedName>
        <fullName evidence="1">Uncharacterized protein</fullName>
    </submittedName>
</protein>
<comment type="caution">
    <text evidence="1">The sequence shown here is derived from an EMBL/GenBank/DDBJ whole genome shotgun (WGS) entry which is preliminary data.</text>
</comment>
<reference evidence="1" key="1">
    <citation type="submission" date="2020-07" db="EMBL/GenBank/DDBJ databases">
        <title>Multicomponent nature underlies the extraordinary mechanical properties of spider dragline silk.</title>
        <authorList>
            <person name="Kono N."/>
            <person name="Nakamura H."/>
            <person name="Mori M."/>
            <person name="Yoshida Y."/>
            <person name="Ohtoshi R."/>
            <person name="Malay A.D."/>
            <person name="Moran D.A.P."/>
            <person name="Tomita M."/>
            <person name="Numata K."/>
            <person name="Arakawa K."/>
        </authorList>
    </citation>
    <scope>NUCLEOTIDE SEQUENCE</scope>
</reference>
<dbReference type="Proteomes" id="UP000887116">
    <property type="component" value="Unassembled WGS sequence"/>
</dbReference>
<dbReference type="AlphaFoldDB" id="A0A8X6GD55"/>
<evidence type="ECO:0000313" key="2">
    <source>
        <dbReference type="Proteomes" id="UP000887116"/>
    </source>
</evidence>
<gene>
    <name evidence="1" type="ORF">TNCT_225541</name>
</gene>
<name>A0A8X6GD55_TRICU</name>
<proteinExistence type="predicted"/>
<sequence>MDSQSNTDFSRYDMTSPTLFYPPSLDELYSKLKAASYSMEILSICSLLDCKINDLSKYVFTDDDECTNMVLTSTES</sequence>
<organism evidence="1 2">
    <name type="scientific">Trichonephila clavata</name>
    <name type="common">Joro spider</name>
    <name type="synonym">Nephila clavata</name>
    <dbReference type="NCBI Taxonomy" id="2740835"/>
    <lineage>
        <taxon>Eukaryota</taxon>
        <taxon>Metazoa</taxon>
        <taxon>Ecdysozoa</taxon>
        <taxon>Arthropoda</taxon>
        <taxon>Chelicerata</taxon>
        <taxon>Arachnida</taxon>
        <taxon>Araneae</taxon>
        <taxon>Araneomorphae</taxon>
        <taxon>Entelegynae</taxon>
        <taxon>Araneoidea</taxon>
        <taxon>Nephilidae</taxon>
        <taxon>Trichonephila</taxon>
    </lineage>
</organism>
<accession>A0A8X6GD55</accession>
<keyword evidence="2" id="KW-1185">Reference proteome</keyword>
<evidence type="ECO:0000313" key="1">
    <source>
        <dbReference type="EMBL" id="GFR01513.1"/>
    </source>
</evidence>
<dbReference type="EMBL" id="BMAO01015402">
    <property type="protein sequence ID" value="GFR01513.1"/>
    <property type="molecule type" value="Genomic_DNA"/>
</dbReference>